<feature type="transmembrane region" description="Helical" evidence="1">
    <location>
        <begin position="55"/>
        <end position="76"/>
    </location>
</feature>
<evidence type="ECO:0000313" key="2">
    <source>
        <dbReference type="EMBL" id="GBR44731.1"/>
    </source>
</evidence>
<organism evidence="2 3">
    <name type="scientific">Neokomagataea tanensis NBRC 106556</name>
    <dbReference type="NCBI Taxonomy" id="1223519"/>
    <lineage>
        <taxon>Bacteria</taxon>
        <taxon>Pseudomonadati</taxon>
        <taxon>Pseudomonadota</taxon>
        <taxon>Alphaproteobacteria</taxon>
        <taxon>Acetobacterales</taxon>
        <taxon>Acetobacteraceae</taxon>
        <taxon>Neokomagataea</taxon>
    </lineage>
</organism>
<feature type="transmembrane region" description="Helical" evidence="1">
    <location>
        <begin position="21"/>
        <end position="49"/>
    </location>
</feature>
<reference evidence="2" key="1">
    <citation type="submission" date="2013-04" db="EMBL/GenBank/DDBJ databases">
        <title>The genome sequencing project of 58 acetic acid bacteria.</title>
        <authorList>
            <person name="Okamoto-Kainuma A."/>
            <person name="Ishikawa M."/>
            <person name="Umino S."/>
            <person name="Koizumi Y."/>
            <person name="Shiwa Y."/>
            <person name="Yoshikawa H."/>
            <person name="Matsutani M."/>
            <person name="Matsushita K."/>
        </authorList>
    </citation>
    <scope>NUCLEOTIDE SEQUENCE</scope>
    <source>
        <strain evidence="2">NBRC 106556</strain>
    </source>
</reference>
<evidence type="ECO:0000313" key="3">
    <source>
        <dbReference type="Proteomes" id="UP001062443"/>
    </source>
</evidence>
<gene>
    <name evidence="2" type="ORF">AA106556_0522</name>
</gene>
<keyword evidence="1" id="KW-0472">Membrane</keyword>
<keyword evidence="1" id="KW-0812">Transmembrane</keyword>
<protein>
    <recommendedName>
        <fullName evidence="4">DUF3649 domain-containing protein</fullName>
    </recommendedName>
</protein>
<name>A0ABQ0QHA5_9PROT</name>
<dbReference type="EMBL" id="BAQB01000005">
    <property type="protein sequence ID" value="GBR44731.1"/>
    <property type="molecule type" value="Genomic_DNA"/>
</dbReference>
<keyword evidence="1" id="KW-1133">Transmembrane helix</keyword>
<dbReference type="Proteomes" id="UP001062443">
    <property type="component" value="Unassembled WGS sequence"/>
</dbReference>
<proteinExistence type="predicted"/>
<sequence>MVSAAMHKRVLAIAGKATHRRILHAALAAIMGYVVATGIAAICAALLPLDGPQRALSGMFAGFIAWPCTTIAGFGLTRDIPQLLKRGLAPMTLLLIAAFLLGWRL</sequence>
<comment type="caution">
    <text evidence="2">The sequence shown here is derived from an EMBL/GenBank/DDBJ whole genome shotgun (WGS) entry which is preliminary data.</text>
</comment>
<evidence type="ECO:0000256" key="1">
    <source>
        <dbReference type="SAM" id="Phobius"/>
    </source>
</evidence>
<feature type="transmembrane region" description="Helical" evidence="1">
    <location>
        <begin position="83"/>
        <end position="103"/>
    </location>
</feature>
<keyword evidence="3" id="KW-1185">Reference proteome</keyword>
<accession>A0ABQ0QHA5</accession>
<evidence type="ECO:0008006" key="4">
    <source>
        <dbReference type="Google" id="ProtNLM"/>
    </source>
</evidence>